<gene>
    <name evidence="1" type="ORF">KYN89_14580</name>
</gene>
<comment type="caution">
    <text evidence="1">The sequence shown here is derived from an EMBL/GenBank/DDBJ whole genome shotgun (WGS) entry which is preliminary data.</text>
</comment>
<evidence type="ECO:0000313" key="1">
    <source>
        <dbReference type="EMBL" id="MBY8338272.1"/>
    </source>
</evidence>
<keyword evidence="2" id="KW-1185">Reference proteome</keyword>
<accession>A0ABS7PKA4</accession>
<dbReference type="EMBL" id="JAHWXP010000004">
    <property type="protein sequence ID" value="MBY8338272.1"/>
    <property type="molecule type" value="Genomic_DNA"/>
</dbReference>
<proteinExistence type="predicted"/>
<sequence length="106" mass="11952">MRRACPRFARLWDAALLVARTQVEAVLADRALNGVEETIFYHGETVATRRRYDARLLLAHLARLDRLTQNPATHHAATGFDIALDELLDAPEMVQHYADEEGDRAA</sequence>
<organism evidence="1 2">
    <name type="scientific">Alteriqipengyuania abyssalis</name>
    <dbReference type="NCBI Taxonomy" id="2860200"/>
    <lineage>
        <taxon>Bacteria</taxon>
        <taxon>Pseudomonadati</taxon>
        <taxon>Pseudomonadota</taxon>
        <taxon>Alphaproteobacteria</taxon>
        <taxon>Sphingomonadales</taxon>
        <taxon>Erythrobacteraceae</taxon>
        <taxon>Alteriqipengyuania</taxon>
    </lineage>
</organism>
<evidence type="ECO:0000313" key="2">
    <source>
        <dbReference type="Proteomes" id="UP000759298"/>
    </source>
</evidence>
<protein>
    <submittedName>
        <fullName evidence="1">Uncharacterized protein</fullName>
    </submittedName>
</protein>
<dbReference type="RefSeq" id="WP_222825750.1">
    <property type="nucleotide sequence ID" value="NZ_JAHWXP010000004.1"/>
</dbReference>
<name>A0ABS7PKA4_9SPHN</name>
<reference evidence="1 2" key="1">
    <citation type="submission" date="2021-07" db="EMBL/GenBank/DDBJ databases">
        <title>Alteriqipengyuania abyssalis NZ-12B nov, sp.nov isolated from deep sea sponge in pacific ocean.</title>
        <authorList>
            <person name="Tareen S."/>
            <person name="Wink J."/>
        </authorList>
    </citation>
    <scope>NUCLEOTIDE SEQUENCE [LARGE SCALE GENOMIC DNA]</scope>
    <source>
        <strain evidence="1 2">NZ-12B</strain>
    </source>
</reference>
<dbReference type="Proteomes" id="UP000759298">
    <property type="component" value="Unassembled WGS sequence"/>
</dbReference>